<evidence type="ECO:0000313" key="8">
    <source>
        <dbReference type="Proteomes" id="UP001500889"/>
    </source>
</evidence>
<comment type="similarity">
    <text evidence="2">Belongs to the CRISP family.</text>
</comment>
<dbReference type="AlphaFoldDB" id="A0AAU9GC11"/>
<evidence type="ECO:0000256" key="3">
    <source>
        <dbReference type="ARBA" id="ARBA00022525"/>
    </source>
</evidence>
<feature type="domain" description="SCP" evidence="6">
    <location>
        <begin position="61"/>
        <end position="217"/>
    </location>
</feature>
<dbReference type="EMBL" id="AP029267">
    <property type="protein sequence ID" value="BFG04974.1"/>
    <property type="molecule type" value="Genomic_DNA"/>
</dbReference>
<keyword evidence="4 5" id="KW-0732">Signal</keyword>
<dbReference type="InterPro" id="IPR035940">
    <property type="entry name" value="CAP_sf"/>
</dbReference>
<feature type="signal peptide" evidence="5">
    <location>
        <begin position="1"/>
        <end position="21"/>
    </location>
</feature>
<accession>A0AAU9GC11</accession>
<comment type="subcellular location">
    <subcellularLocation>
        <location evidence="1">Secreted</location>
    </subcellularLocation>
</comment>
<reference evidence="7 8" key="1">
    <citation type="submission" date="2024-02" db="EMBL/GenBank/DDBJ databases">
        <title>A chromosome-level genome assembly of Drosophila madeirensis, a fruit fly species endemic to Madeira island.</title>
        <authorList>
            <person name="Tomihara K."/>
            <person name="Llopart A."/>
            <person name="Yamamoto D."/>
        </authorList>
    </citation>
    <scope>NUCLEOTIDE SEQUENCE [LARGE SCALE GENOMIC DNA]</scope>
    <source>
        <strain evidence="7 8">RF1</strain>
    </source>
</reference>
<dbReference type="Proteomes" id="UP001500889">
    <property type="component" value="Chromosome E"/>
</dbReference>
<dbReference type="CDD" id="cd05380">
    <property type="entry name" value="CAP_euk"/>
    <property type="match status" value="1"/>
</dbReference>
<dbReference type="GO" id="GO:0005576">
    <property type="term" value="C:extracellular region"/>
    <property type="evidence" value="ECO:0007669"/>
    <property type="project" value="UniProtKB-SubCell"/>
</dbReference>
<dbReference type="SMART" id="SM00198">
    <property type="entry name" value="SCP"/>
    <property type="match status" value="1"/>
</dbReference>
<evidence type="ECO:0000256" key="5">
    <source>
        <dbReference type="SAM" id="SignalP"/>
    </source>
</evidence>
<name>A0AAU9GC11_DROMD</name>
<evidence type="ECO:0000256" key="1">
    <source>
        <dbReference type="ARBA" id="ARBA00004613"/>
    </source>
</evidence>
<protein>
    <submittedName>
        <fullName evidence="7">Antigen 5 like allergen Cul n 1</fullName>
    </submittedName>
</protein>
<evidence type="ECO:0000313" key="7">
    <source>
        <dbReference type="EMBL" id="BFG04974.1"/>
    </source>
</evidence>
<proteinExistence type="inferred from homology"/>
<keyword evidence="3" id="KW-0964">Secreted</keyword>
<gene>
    <name evidence="7" type="ORF">DMAD_03821</name>
</gene>
<evidence type="ECO:0000256" key="2">
    <source>
        <dbReference type="ARBA" id="ARBA00009923"/>
    </source>
</evidence>
<feature type="chain" id="PRO_5043728718" evidence="5">
    <location>
        <begin position="22"/>
        <end position="273"/>
    </location>
</feature>
<dbReference type="SUPFAM" id="SSF55797">
    <property type="entry name" value="PR-1-like"/>
    <property type="match status" value="1"/>
</dbReference>
<organism evidence="7 8">
    <name type="scientific">Drosophila madeirensis</name>
    <name type="common">Fruit fly</name>
    <dbReference type="NCBI Taxonomy" id="30013"/>
    <lineage>
        <taxon>Eukaryota</taxon>
        <taxon>Metazoa</taxon>
        <taxon>Ecdysozoa</taxon>
        <taxon>Arthropoda</taxon>
        <taxon>Hexapoda</taxon>
        <taxon>Insecta</taxon>
        <taxon>Pterygota</taxon>
        <taxon>Neoptera</taxon>
        <taxon>Endopterygota</taxon>
        <taxon>Diptera</taxon>
        <taxon>Brachycera</taxon>
        <taxon>Muscomorpha</taxon>
        <taxon>Ephydroidea</taxon>
        <taxon>Drosophilidae</taxon>
        <taxon>Drosophila</taxon>
        <taxon>Sophophora</taxon>
    </lineage>
</organism>
<dbReference type="Pfam" id="PF00188">
    <property type="entry name" value="CAP"/>
    <property type="match status" value="1"/>
</dbReference>
<dbReference type="PIRSF" id="PIRSF038921">
    <property type="entry name" value="P14a"/>
    <property type="match status" value="1"/>
</dbReference>
<dbReference type="InterPro" id="IPR034763">
    <property type="entry name" value="P14a_insect"/>
</dbReference>
<dbReference type="InterPro" id="IPR014044">
    <property type="entry name" value="CAP_dom"/>
</dbReference>
<keyword evidence="8" id="KW-1185">Reference proteome</keyword>
<evidence type="ECO:0000259" key="6">
    <source>
        <dbReference type="SMART" id="SM00198"/>
    </source>
</evidence>
<dbReference type="Gene3D" id="3.40.33.10">
    <property type="entry name" value="CAP"/>
    <property type="match status" value="1"/>
</dbReference>
<evidence type="ECO:0000256" key="4">
    <source>
        <dbReference type="ARBA" id="ARBA00022729"/>
    </source>
</evidence>
<sequence>MSRVSRILLVVLLCLFSGGYGWDYCQEHWCSGPALEHVACNNNGSLGAQCKLEARLVPLSAELQEFIVRQVNLYRNRVASGTFRNFAAADRMASIQWDPELATLAELAVRQCSLDTDKCRNTRRFKHVGQIVGHVIFSAYRFSDRQLIGHKIYNWFKEYKRATEGLGLGDPRGATASFRQLMQERATHMGCGVLRQRRHRWQQQFIVCNFARENVYHEPPYASGHRAAAGCQTGTNPHFPHLCGLEEHYDVNAVDRFASRKSLVIRMKYNEGR</sequence>